<keyword evidence="4" id="KW-1185">Reference proteome</keyword>
<proteinExistence type="predicted"/>
<feature type="domain" description="UmuC" evidence="2">
    <location>
        <begin position="31"/>
        <end position="156"/>
    </location>
</feature>
<gene>
    <name evidence="3" type="ORF">E0D97_00250</name>
</gene>
<name>A0A4R0PDQ3_9HYPH</name>
<dbReference type="InterPro" id="IPR043502">
    <property type="entry name" value="DNA/RNA_pol_sf"/>
</dbReference>
<dbReference type="Pfam" id="PF00817">
    <property type="entry name" value="IMS"/>
    <property type="match status" value="1"/>
</dbReference>
<dbReference type="PANTHER" id="PTHR35369:SF2">
    <property type="entry name" value="BLR3025 PROTEIN"/>
    <property type="match status" value="1"/>
</dbReference>
<dbReference type="RefSeq" id="WP_131564280.1">
    <property type="nucleotide sequence ID" value="NZ_JAINFK010000001.1"/>
</dbReference>
<comment type="caution">
    <text evidence="3">The sequence shown here is derived from an EMBL/GenBank/DDBJ whole genome shotgun (WGS) entry which is preliminary data.</text>
</comment>
<organism evidence="3 4">
    <name type="scientific">Oricola cellulosilytica</name>
    <dbReference type="NCBI Taxonomy" id="1429082"/>
    <lineage>
        <taxon>Bacteria</taxon>
        <taxon>Pseudomonadati</taxon>
        <taxon>Pseudomonadota</taxon>
        <taxon>Alphaproteobacteria</taxon>
        <taxon>Hyphomicrobiales</taxon>
        <taxon>Ahrensiaceae</taxon>
        <taxon>Oricola</taxon>
    </lineage>
</organism>
<dbReference type="SUPFAM" id="SSF56672">
    <property type="entry name" value="DNA/RNA polymerases"/>
    <property type="match status" value="1"/>
</dbReference>
<dbReference type="OrthoDB" id="9788640at2"/>
<dbReference type="InterPro" id="IPR050356">
    <property type="entry name" value="SulA_CellDiv_inhibitor"/>
</dbReference>
<dbReference type="EMBL" id="SJST01000001">
    <property type="protein sequence ID" value="TCD15907.1"/>
    <property type="molecule type" value="Genomic_DNA"/>
</dbReference>
<dbReference type="InterPro" id="IPR001126">
    <property type="entry name" value="UmuC"/>
</dbReference>
<dbReference type="GO" id="GO:0006281">
    <property type="term" value="P:DNA repair"/>
    <property type="evidence" value="ECO:0007669"/>
    <property type="project" value="InterPro"/>
</dbReference>
<accession>A0A4R0PDQ3</accession>
<evidence type="ECO:0000259" key="2">
    <source>
        <dbReference type="Pfam" id="PF00817"/>
    </source>
</evidence>
<dbReference type="PANTHER" id="PTHR35369">
    <property type="entry name" value="BLR3025 PROTEIN-RELATED"/>
    <property type="match status" value="1"/>
</dbReference>
<keyword evidence="1" id="KW-0227">DNA damage</keyword>
<protein>
    <submittedName>
        <fullName evidence="3">DNA polymerase Y family protein</fullName>
    </submittedName>
</protein>
<sequence>MTQRRIVSIFLPHFAIQRWRSRHYGIPAPAESEPVVLARQGAHGPVIHGVNAIAAKLGMKRGARVTDMRALVPAIRVEDAEEGEDEKDLARLSHWARRWCPWTRTDDSDGLLLDTTGSDHLWGGEEAMLDDMARAFAAAGLTIRAAVAPTTGAAWALARYAAKPRSMCTEDDLAEMLALLPVAALRIDARTVVLLERLGLKSVGAVADVPRAALVRRFRRDNALSANPVLRLDQAMGRLAEPLMAEEPPPLLRAMRRLAEPIGELESVRFVLAELTGDVVRRMQERGAGARRLRLTGFRVSGGVSTVEVATSRGSRETAHLTKLFDGKLETLDPGFGFEVMTLDVLVHEELDGIQKELTGEDVKDVELFCLIDRLNTRFGPAAVTRPVARGSHIPERAEILAPARAQDAAEPVMIGRKLQRPLRLLRQPEEVRVLYSLPDGPPAQFVWRRKTHRIDKSEGPERIAPEWWREKSTARLRDYYRIEDSEGRRYWIFRQGLPGDGRGGLPLWFIHGLDA</sequence>
<dbReference type="Proteomes" id="UP000291301">
    <property type="component" value="Unassembled WGS sequence"/>
</dbReference>
<evidence type="ECO:0000256" key="1">
    <source>
        <dbReference type="ARBA" id="ARBA00022763"/>
    </source>
</evidence>
<evidence type="ECO:0000313" key="4">
    <source>
        <dbReference type="Proteomes" id="UP000291301"/>
    </source>
</evidence>
<dbReference type="CDD" id="cd03468">
    <property type="entry name" value="PolY_like"/>
    <property type="match status" value="1"/>
</dbReference>
<dbReference type="AlphaFoldDB" id="A0A4R0PDQ3"/>
<evidence type="ECO:0000313" key="3">
    <source>
        <dbReference type="EMBL" id="TCD15907.1"/>
    </source>
</evidence>
<reference evidence="3 4" key="1">
    <citation type="journal article" date="2015" name="Antonie Van Leeuwenhoek">
        <title>Oricola cellulosilytica gen. nov., sp. nov., a cellulose-degrading bacterium of the family Phyllobacteriaceae isolated from surface seashore water, and emended descriptions of Mesorhizobium loti and Phyllobacterium myrsinacearum.</title>
        <authorList>
            <person name="Hameed A."/>
            <person name="Shahina M."/>
            <person name="Lai W.A."/>
            <person name="Lin S.Y."/>
            <person name="Young L.S."/>
            <person name="Liu Y.C."/>
            <person name="Hsu Y.H."/>
            <person name="Young C.C."/>
        </authorList>
    </citation>
    <scope>NUCLEOTIDE SEQUENCE [LARGE SCALE GENOMIC DNA]</scope>
    <source>
        <strain evidence="3 4">KCTC 52183</strain>
    </source>
</reference>